<protein>
    <submittedName>
        <fullName evidence="2">DUF2379 domain-containing protein</fullName>
    </submittedName>
</protein>
<dbReference type="Proteomes" id="UP000268313">
    <property type="component" value="Unassembled WGS sequence"/>
</dbReference>
<evidence type="ECO:0000313" key="2">
    <source>
        <dbReference type="EMBL" id="RKH02804.1"/>
    </source>
</evidence>
<reference evidence="3" key="1">
    <citation type="submission" date="2018-09" db="EMBL/GenBank/DDBJ databases">
        <authorList>
            <person name="Livingstone P.G."/>
            <person name="Whitworth D.E."/>
        </authorList>
    </citation>
    <scope>NUCLEOTIDE SEQUENCE [LARGE SCALE GENOMIC DNA]</scope>
    <source>
        <strain evidence="3">CA043D</strain>
    </source>
</reference>
<evidence type="ECO:0000259" key="1">
    <source>
        <dbReference type="Pfam" id="PF09543"/>
    </source>
</evidence>
<feature type="domain" description="DUSAM" evidence="1">
    <location>
        <begin position="5"/>
        <end position="120"/>
    </location>
</feature>
<dbReference type="OrthoDB" id="5502188at2"/>
<keyword evidence="3" id="KW-1185">Reference proteome</keyword>
<organism evidence="2 3">
    <name type="scientific">Corallococcus carmarthensis</name>
    <dbReference type="NCBI Taxonomy" id="2316728"/>
    <lineage>
        <taxon>Bacteria</taxon>
        <taxon>Pseudomonadati</taxon>
        <taxon>Myxococcota</taxon>
        <taxon>Myxococcia</taxon>
        <taxon>Myxococcales</taxon>
        <taxon>Cystobacterineae</taxon>
        <taxon>Myxococcaceae</taxon>
        <taxon>Corallococcus</taxon>
    </lineage>
</organism>
<dbReference type="EMBL" id="RAWE01000049">
    <property type="protein sequence ID" value="RKH02804.1"/>
    <property type="molecule type" value="Genomic_DNA"/>
</dbReference>
<dbReference type="NCBIfam" id="TIGR02267">
    <property type="entry name" value="DUSAM domain"/>
    <property type="match status" value="1"/>
</dbReference>
<evidence type="ECO:0000313" key="3">
    <source>
        <dbReference type="Proteomes" id="UP000268313"/>
    </source>
</evidence>
<accession>A0A3A8KLL2</accession>
<sequence>MTARPDWDAIRDLSRRVLREGAPLALTEDVRALLLRTADEVGIAGADEALRTDAGALTLLRECARRITDGSNRLMDALHRMFRYQDEGDYESARQEMRDVLSVEVVPYYREAAQGQLDDMADAP</sequence>
<gene>
    <name evidence="2" type="ORF">D7X32_15980</name>
</gene>
<dbReference type="RefSeq" id="WP_120603401.1">
    <property type="nucleotide sequence ID" value="NZ_JABFJX010000463.1"/>
</dbReference>
<dbReference type="InterPro" id="IPR011753">
    <property type="entry name" value="DUSAM_dom"/>
</dbReference>
<proteinExistence type="predicted"/>
<dbReference type="Pfam" id="PF09543">
    <property type="entry name" value="DUF2379"/>
    <property type="match status" value="1"/>
</dbReference>
<comment type="caution">
    <text evidence="2">The sequence shown here is derived from an EMBL/GenBank/DDBJ whole genome shotgun (WGS) entry which is preliminary data.</text>
</comment>
<dbReference type="AlphaFoldDB" id="A0A3A8KLL2"/>
<name>A0A3A8KLL2_9BACT</name>